<accession>A0A2M8KVN3</accession>
<feature type="transmembrane region" description="Helical" evidence="1">
    <location>
        <begin position="50"/>
        <end position="73"/>
    </location>
</feature>
<dbReference type="AlphaFoldDB" id="A0A2M8KVN3"/>
<dbReference type="InterPro" id="IPR000326">
    <property type="entry name" value="PAP2/HPO"/>
</dbReference>
<sequence length="206" mass="23054">MKTTWYALISAACLLLFLLFTVLVRTDMLATFDFNAMVRVQDNVPPSFDPFLSLFSFIGGIEIVFILLLALSYTKRRNKIFIAAVILGFVIAHVIEVIGKNTLLHPSPPFLFHRSYTFLLFPSSYVHTNGAYPSGHSLRISMLIVLLFALIKKPLIRALLITILFIGLVSRVSLGEHWPTDVIGGTLLGLSTGYASLYFLKTKEKK</sequence>
<reference evidence="4" key="1">
    <citation type="submission" date="2017-09" db="EMBL/GenBank/DDBJ databases">
        <title>Depth-based differentiation of microbial function through sediment-hosted aquifers and enrichment of novel symbionts in the deep terrestrial subsurface.</title>
        <authorList>
            <person name="Probst A.J."/>
            <person name="Ladd B."/>
            <person name="Jarett J.K."/>
            <person name="Geller-Mcgrath D.E."/>
            <person name="Sieber C.M.K."/>
            <person name="Emerson J.B."/>
            <person name="Anantharaman K."/>
            <person name="Thomas B.C."/>
            <person name="Malmstrom R."/>
            <person name="Stieglmeier M."/>
            <person name="Klingl A."/>
            <person name="Woyke T."/>
            <person name="Ryan C.M."/>
            <person name="Banfield J.F."/>
        </authorList>
    </citation>
    <scope>NUCLEOTIDE SEQUENCE [LARGE SCALE GENOMIC DNA]</scope>
</reference>
<organism evidence="3 4">
    <name type="scientific">Candidatus Roizmanbacteria bacterium CG10_big_fil_rev_8_21_14_0_10_45_7</name>
    <dbReference type="NCBI Taxonomy" id="1974854"/>
    <lineage>
        <taxon>Bacteria</taxon>
        <taxon>Candidatus Roizmaniibacteriota</taxon>
    </lineage>
</organism>
<comment type="caution">
    <text evidence="3">The sequence shown here is derived from an EMBL/GenBank/DDBJ whole genome shotgun (WGS) entry which is preliminary data.</text>
</comment>
<keyword evidence="1" id="KW-0472">Membrane</keyword>
<gene>
    <name evidence="3" type="ORF">COU89_00540</name>
</gene>
<dbReference type="SMART" id="SM00014">
    <property type="entry name" value="acidPPc"/>
    <property type="match status" value="1"/>
</dbReference>
<name>A0A2M8KVN3_9BACT</name>
<dbReference type="Gene3D" id="1.20.144.10">
    <property type="entry name" value="Phosphatidic acid phosphatase type 2/haloperoxidase"/>
    <property type="match status" value="1"/>
</dbReference>
<feature type="transmembrane region" description="Helical" evidence="1">
    <location>
        <begin position="182"/>
        <end position="200"/>
    </location>
</feature>
<dbReference type="PANTHER" id="PTHR14969">
    <property type="entry name" value="SPHINGOSINE-1-PHOSPHATE PHOSPHOHYDROLASE"/>
    <property type="match status" value="1"/>
</dbReference>
<keyword evidence="1" id="KW-0812">Transmembrane</keyword>
<evidence type="ECO:0000313" key="4">
    <source>
        <dbReference type="Proteomes" id="UP000231569"/>
    </source>
</evidence>
<feature type="domain" description="Phosphatidic acid phosphatase type 2/haloperoxidase" evidence="2">
    <location>
        <begin position="79"/>
        <end position="197"/>
    </location>
</feature>
<feature type="transmembrane region" description="Helical" evidence="1">
    <location>
        <begin position="158"/>
        <end position="176"/>
    </location>
</feature>
<dbReference type="Proteomes" id="UP000231569">
    <property type="component" value="Unassembled WGS sequence"/>
</dbReference>
<evidence type="ECO:0000259" key="2">
    <source>
        <dbReference type="SMART" id="SM00014"/>
    </source>
</evidence>
<dbReference type="InterPro" id="IPR036938">
    <property type="entry name" value="PAP2/HPO_sf"/>
</dbReference>
<keyword evidence="1" id="KW-1133">Transmembrane helix</keyword>
<dbReference type="Pfam" id="PF01569">
    <property type="entry name" value="PAP2"/>
    <property type="match status" value="1"/>
</dbReference>
<evidence type="ECO:0000256" key="1">
    <source>
        <dbReference type="SAM" id="Phobius"/>
    </source>
</evidence>
<protein>
    <recommendedName>
        <fullName evidence="2">Phosphatidic acid phosphatase type 2/haloperoxidase domain-containing protein</fullName>
    </recommendedName>
</protein>
<dbReference type="PANTHER" id="PTHR14969:SF13">
    <property type="entry name" value="AT30094P"/>
    <property type="match status" value="1"/>
</dbReference>
<proteinExistence type="predicted"/>
<feature type="transmembrane region" description="Helical" evidence="1">
    <location>
        <begin position="80"/>
        <end position="99"/>
    </location>
</feature>
<dbReference type="SUPFAM" id="SSF48317">
    <property type="entry name" value="Acid phosphatase/Vanadium-dependent haloperoxidase"/>
    <property type="match status" value="1"/>
</dbReference>
<dbReference type="EMBL" id="PFEE01000010">
    <property type="protein sequence ID" value="PJE63943.1"/>
    <property type="molecule type" value="Genomic_DNA"/>
</dbReference>
<evidence type="ECO:0000313" key="3">
    <source>
        <dbReference type="EMBL" id="PJE63943.1"/>
    </source>
</evidence>
<feature type="transmembrane region" description="Helical" evidence="1">
    <location>
        <begin position="131"/>
        <end position="151"/>
    </location>
</feature>